<dbReference type="PANTHER" id="PTHR31018">
    <property type="entry name" value="SPORULATION-SPECIFIC PROTEIN-RELATED"/>
    <property type="match status" value="1"/>
</dbReference>
<keyword evidence="2" id="KW-0134">Cell wall</keyword>
<sequence length="642" mass="67673">MLLLLGLPSLSAWAQCSGNIWLSSQAQVNAFPSTCTQYDGTIRIEGDDITDLSPMANLQRISNYGSLIIQNNPQLISLAGLNSLISIERGDLLIQNNPELTSLTGLEKLTEISRSLNILNNVKLTSIAALARLDFLGYHLQIQSNPELTSLTGLGNLRELRNGDLSIINNSKLTSLTGLNGLYMVGGVVRISNNSELTSLVGLNNLTAVGEVMYPAGMYISGNAKLSSLAGLSRLSSVGEEMQIVGNPQLTSLTGLEKLTKIGYRGSNNIDFRILNNAKLANIAALSRLASVGRDVRIQNNPELTSLTGLEMLTSIGGNLLINNNAKLTTCAIASVCQFVAAYPDRTQISGNAPGCATLAEVQANCNPNNSPPTLLTQAGGATYPAGQSAVTVPQYSGPVVLEVQGCPAGTTIAWTGPNGSSGSSSTIQVPTTQTGTFVYSASCQLGASTSPSASATVVVQAAPLQMIAPVYSCATRQLTLRTTGGNGGVMEYQIASVTTGWESVSSNTFIVQDKHIGQELKLRVRQRNASGGYTEVSISFTPTACSNATARVASAEQGLEVMVLGNPMQGEQVRALVRGAGGQRLWVEVVNLQGRAVAQQQVEQAQAEQDLQLEVGRTPGVYLLRVSTTKESQTVRLLKAQ</sequence>
<evidence type="ECO:0000256" key="1">
    <source>
        <dbReference type="ARBA" id="ARBA00004191"/>
    </source>
</evidence>
<comment type="caution">
    <text evidence="7">The sequence shown here is derived from an EMBL/GenBank/DDBJ whole genome shotgun (WGS) entry which is preliminary data.</text>
</comment>
<evidence type="ECO:0000313" key="7">
    <source>
        <dbReference type="EMBL" id="GAA4458103.1"/>
    </source>
</evidence>
<dbReference type="Pfam" id="PF01030">
    <property type="entry name" value="Recep_L_domain"/>
    <property type="match status" value="2"/>
</dbReference>
<feature type="domain" description="Receptor L-domain" evidence="6">
    <location>
        <begin position="227"/>
        <end position="306"/>
    </location>
</feature>
<name>A0ABP8N121_9BACT</name>
<keyword evidence="4" id="KW-0732">Signal</keyword>
<organism evidence="7 8">
    <name type="scientific">Nibrella saemangeumensis</name>
    <dbReference type="NCBI Taxonomy" id="1084526"/>
    <lineage>
        <taxon>Bacteria</taxon>
        <taxon>Pseudomonadati</taxon>
        <taxon>Bacteroidota</taxon>
        <taxon>Cytophagia</taxon>
        <taxon>Cytophagales</taxon>
        <taxon>Spirosomataceae</taxon>
        <taxon>Nibrella</taxon>
    </lineage>
</organism>
<dbReference type="InterPro" id="IPR026444">
    <property type="entry name" value="Secre_tail"/>
</dbReference>
<proteinExistence type="predicted"/>
<keyword evidence="3" id="KW-0964">Secreted</keyword>
<dbReference type="PANTHER" id="PTHR31018:SF3">
    <property type="entry name" value="RECEPTOR PROTEIN-TYROSINE KINASE"/>
    <property type="match status" value="1"/>
</dbReference>
<evidence type="ECO:0000313" key="8">
    <source>
        <dbReference type="Proteomes" id="UP001501175"/>
    </source>
</evidence>
<evidence type="ECO:0000259" key="6">
    <source>
        <dbReference type="Pfam" id="PF01030"/>
    </source>
</evidence>
<dbReference type="InterPro" id="IPR051648">
    <property type="entry name" value="CWI-Assembly_Regulator"/>
</dbReference>
<feature type="domain" description="Receptor L-domain" evidence="6">
    <location>
        <begin position="90"/>
        <end position="175"/>
    </location>
</feature>
<dbReference type="EMBL" id="BAABHD010000029">
    <property type="protein sequence ID" value="GAA4458103.1"/>
    <property type="molecule type" value="Genomic_DNA"/>
</dbReference>
<evidence type="ECO:0000256" key="4">
    <source>
        <dbReference type="ARBA" id="ARBA00022729"/>
    </source>
</evidence>
<keyword evidence="5" id="KW-0325">Glycoprotein</keyword>
<reference evidence="8" key="1">
    <citation type="journal article" date="2019" name="Int. J. Syst. Evol. Microbiol.">
        <title>The Global Catalogue of Microorganisms (GCM) 10K type strain sequencing project: providing services to taxonomists for standard genome sequencing and annotation.</title>
        <authorList>
            <consortium name="The Broad Institute Genomics Platform"/>
            <consortium name="The Broad Institute Genome Sequencing Center for Infectious Disease"/>
            <person name="Wu L."/>
            <person name="Ma J."/>
        </authorList>
    </citation>
    <scope>NUCLEOTIDE SEQUENCE [LARGE SCALE GENOMIC DNA]</scope>
    <source>
        <strain evidence="8">JCM 17927</strain>
    </source>
</reference>
<evidence type="ECO:0000256" key="3">
    <source>
        <dbReference type="ARBA" id="ARBA00022525"/>
    </source>
</evidence>
<dbReference type="SUPFAM" id="SSF52058">
    <property type="entry name" value="L domain-like"/>
    <property type="match status" value="4"/>
</dbReference>
<protein>
    <recommendedName>
        <fullName evidence="6">Receptor L-domain domain-containing protein</fullName>
    </recommendedName>
</protein>
<evidence type="ECO:0000256" key="5">
    <source>
        <dbReference type="ARBA" id="ARBA00023180"/>
    </source>
</evidence>
<comment type="subcellular location">
    <subcellularLocation>
        <location evidence="1">Secreted</location>
        <location evidence="1">Cell wall</location>
    </subcellularLocation>
</comment>
<gene>
    <name evidence="7" type="ORF">GCM10023189_29870</name>
</gene>
<keyword evidence="8" id="KW-1185">Reference proteome</keyword>
<dbReference type="NCBIfam" id="TIGR04183">
    <property type="entry name" value="Por_Secre_tail"/>
    <property type="match status" value="1"/>
</dbReference>
<dbReference type="Proteomes" id="UP001501175">
    <property type="component" value="Unassembled WGS sequence"/>
</dbReference>
<evidence type="ECO:0000256" key="2">
    <source>
        <dbReference type="ARBA" id="ARBA00022512"/>
    </source>
</evidence>
<accession>A0ABP8N121</accession>
<dbReference type="InterPro" id="IPR036941">
    <property type="entry name" value="Rcpt_L-dom_sf"/>
</dbReference>
<dbReference type="InterPro" id="IPR000494">
    <property type="entry name" value="Rcpt_L-dom"/>
</dbReference>
<dbReference type="Gene3D" id="3.80.20.20">
    <property type="entry name" value="Receptor L-domain"/>
    <property type="match status" value="4"/>
</dbReference>